<dbReference type="NCBIfam" id="TIGR01251">
    <property type="entry name" value="ribP_PPkin"/>
    <property type="match status" value="1"/>
</dbReference>
<organism evidence="4 5">
    <name type="scientific">Schistosoma mattheei</name>
    <dbReference type="NCBI Taxonomy" id="31246"/>
    <lineage>
        <taxon>Eukaryota</taxon>
        <taxon>Metazoa</taxon>
        <taxon>Spiralia</taxon>
        <taxon>Lophotrochozoa</taxon>
        <taxon>Platyhelminthes</taxon>
        <taxon>Trematoda</taxon>
        <taxon>Digenea</taxon>
        <taxon>Strigeidida</taxon>
        <taxon>Schistosomatoidea</taxon>
        <taxon>Schistosomatidae</taxon>
        <taxon>Schistosoma</taxon>
    </lineage>
</organism>
<dbReference type="GO" id="GO:0000287">
    <property type="term" value="F:magnesium ion binding"/>
    <property type="evidence" value="ECO:0007669"/>
    <property type="project" value="InterPro"/>
</dbReference>
<evidence type="ECO:0000256" key="2">
    <source>
        <dbReference type="ARBA" id="ARBA00022727"/>
    </source>
</evidence>
<dbReference type="FunFam" id="3.40.50.2020:FF:000014">
    <property type="entry name" value="Ribose-phosphate pyrophosphokinase 1"/>
    <property type="match status" value="1"/>
</dbReference>
<dbReference type="GO" id="GO:0004749">
    <property type="term" value="F:ribose phosphate diphosphokinase activity"/>
    <property type="evidence" value="ECO:0007669"/>
    <property type="project" value="TreeGrafter"/>
</dbReference>
<keyword evidence="2" id="KW-0545">Nucleotide biosynthesis</keyword>
<gene>
    <name evidence="4" type="ORF">SMTD_LOCUS7079</name>
</gene>
<dbReference type="FunFam" id="3.40.50.2020:FF:000043">
    <property type="entry name" value="Ribose-phosphate pyrophosphokinase 1"/>
    <property type="match status" value="1"/>
</dbReference>
<dbReference type="InterPro" id="IPR029099">
    <property type="entry name" value="Pribosyltran_N"/>
</dbReference>
<dbReference type="SUPFAM" id="SSF53271">
    <property type="entry name" value="PRTase-like"/>
    <property type="match status" value="2"/>
</dbReference>
<dbReference type="AlphaFoldDB" id="A0A183NY93"/>
<sequence>MLQRRRESIRQRIFDDGLFKQLFLSKLPRQVQAALVSFHNNALDELAASVNRILEITKSSNAEDNSDWRPTGDYRRLNAKTIPDRYPLTATSKGTTVFSHLEGNPIHVDFPSVQSNDTAPTLIIPQPTANTHDDTSAVSQNKLKTRLSERGYLGRDVYIIQSGTKDVNNDIMELLIIAHACRSACARKVIAVVPYLPYSTQSKRRKRGPITSKLVAKMLCASGINHLITLDLHSKEIQGFFDVPIDNLRASPFLTKYIETYITDYRNAVIVARNPGVVPRASSYAERLRLPLVVIHGEERDESDNTDGRNSPPLDQSIVEKRCTQIGLELLPMMIPKAKPPLTLVGDVNSRIAIIIDDIIDDVSKFVTAAELLHERGAYKIFVIATHGLLSLDAPRLLEESRIDEVVVTNTVPHEVQKMQCHKIRTVDISPLLAEAIRRIYNDESMSYLFMNVPKDD</sequence>
<dbReference type="GO" id="GO:0002189">
    <property type="term" value="C:ribose phosphate diphosphokinase complex"/>
    <property type="evidence" value="ECO:0007669"/>
    <property type="project" value="TreeGrafter"/>
</dbReference>
<dbReference type="InterPro" id="IPR000836">
    <property type="entry name" value="PRTase_dom"/>
</dbReference>
<dbReference type="GO" id="GO:0005524">
    <property type="term" value="F:ATP binding"/>
    <property type="evidence" value="ECO:0007669"/>
    <property type="project" value="TreeGrafter"/>
</dbReference>
<dbReference type="InterPro" id="IPR005946">
    <property type="entry name" value="Rib-P_diPkinase"/>
</dbReference>
<proteinExistence type="inferred from homology"/>
<evidence type="ECO:0000313" key="4">
    <source>
        <dbReference type="EMBL" id="VDP37442.1"/>
    </source>
</evidence>
<dbReference type="GO" id="GO:0005737">
    <property type="term" value="C:cytoplasm"/>
    <property type="evidence" value="ECO:0007669"/>
    <property type="project" value="TreeGrafter"/>
</dbReference>
<dbReference type="Pfam" id="PF13793">
    <property type="entry name" value="Pribosyltran_N"/>
    <property type="match status" value="1"/>
</dbReference>
<dbReference type="PANTHER" id="PTHR10210">
    <property type="entry name" value="RIBOSE-PHOSPHATE DIPHOSPHOKINASE FAMILY MEMBER"/>
    <property type="match status" value="1"/>
</dbReference>
<name>A0A183NY93_9TREM</name>
<reference evidence="4 5" key="1">
    <citation type="submission" date="2018-11" db="EMBL/GenBank/DDBJ databases">
        <authorList>
            <consortium name="Pathogen Informatics"/>
        </authorList>
    </citation>
    <scope>NUCLEOTIDE SEQUENCE [LARGE SCALE GENOMIC DNA]</scope>
    <source>
        <strain>Denwood</strain>
        <strain evidence="5">Zambia</strain>
    </source>
</reference>
<feature type="domain" description="Ribose-phosphate pyrophosphokinase N-terminal" evidence="3">
    <location>
        <begin position="151"/>
        <end position="223"/>
    </location>
</feature>
<keyword evidence="5" id="KW-1185">Reference proteome</keyword>
<dbReference type="GO" id="GO:0006164">
    <property type="term" value="P:purine nucleotide biosynthetic process"/>
    <property type="evidence" value="ECO:0007669"/>
    <property type="project" value="TreeGrafter"/>
</dbReference>
<dbReference type="SMART" id="SM01400">
    <property type="entry name" value="Pribosyltran_N"/>
    <property type="match status" value="1"/>
</dbReference>
<accession>A0A183NY93</accession>
<dbReference type="EMBL" id="UZAL01027981">
    <property type="protein sequence ID" value="VDP37442.1"/>
    <property type="molecule type" value="Genomic_DNA"/>
</dbReference>
<dbReference type="Proteomes" id="UP000269396">
    <property type="component" value="Unassembled WGS sequence"/>
</dbReference>
<evidence type="ECO:0000313" key="5">
    <source>
        <dbReference type="Proteomes" id="UP000269396"/>
    </source>
</evidence>
<comment type="similarity">
    <text evidence="1">Belongs to the ribose-phosphate pyrophosphokinase family.</text>
</comment>
<dbReference type="STRING" id="31246.A0A183NY93"/>
<dbReference type="Gene3D" id="3.40.50.2020">
    <property type="match status" value="2"/>
</dbReference>
<evidence type="ECO:0000256" key="1">
    <source>
        <dbReference type="ARBA" id="ARBA00006478"/>
    </source>
</evidence>
<dbReference type="Pfam" id="PF14572">
    <property type="entry name" value="Pribosyl_synth"/>
    <property type="match status" value="1"/>
</dbReference>
<dbReference type="CDD" id="cd06223">
    <property type="entry name" value="PRTases_typeI"/>
    <property type="match status" value="1"/>
</dbReference>
<dbReference type="PANTHER" id="PTHR10210:SF53">
    <property type="entry name" value="GH23275P"/>
    <property type="match status" value="1"/>
</dbReference>
<protein>
    <recommendedName>
        <fullName evidence="3">Ribose-phosphate pyrophosphokinase N-terminal domain-containing protein</fullName>
    </recommendedName>
</protein>
<dbReference type="InterPro" id="IPR029057">
    <property type="entry name" value="PRTase-like"/>
</dbReference>
<evidence type="ECO:0000259" key="3">
    <source>
        <dbReference type="Pfam" id="PF13793"/>
    </source>
</evidence>
<dbReference type="GO" id="GO:0006015">
    <property type="term" value="P:5-phosphoribose 1-diphosphate biosynthetic process"/>
    <property type="evidence" value="ECO:0007669"/>
    <property type="project" value="TreeGrafter"/>
</dbReference>